<evidence type="ECO:0000259" key="1">
    <source>
        <dbReference type="Pfam" id="PF20150"/>
    </source>
</evidence>
<gene>
    <name evidence="2" type="ORF">IFR04_009957</name>
</gene>
<dbReference type="AlphaFoldDB" id="A0A8H7W9Y2"/>
<evidence type="ECO:0000313" key="2">
    <source>
        <dbReference type="EMBL" id="KAG4416879.1"/>
    </source>
</evidence>
<reference evidence="2" key="1">
    <citation type="submission" date="2021-02" db="EMBL/GenBank/DDBJ databases">
        <title>Genome sequence Cadophora malorum strain M34.</title>
        <authorList>
            <person name="Stefanovic E."/>
            <person name="Vu D."/>
            <person name="Scully C."/>
            <person name="Dijksterhuis J."/>
            <person name="Roader J."/>
            <person name="Houbraken J."/>
        </authorList>
    </citation>
    <scope>NUCLEOTIDE SEQUENCE</scope>
    <source>
        <strain evidence="2">M34</strain>
    </source>
</reference>
<dbReference type="EMBL" id="JAFJYH010000171">
    <property type="protein sequence ID" value="KAG4416879.1"/>
    <property type="molecule type" value="Genomic_DNA"/>
</dbReference>
<evidence type="ECO:0000313" key="3">
    <source>
        <dbReference type="Proteomes" id="UP000664132"/>
    </source>
</evidence>
<keyword evidence="3" id="KW-1185">Reference proteome</keyword>
<dbReference type="InterPro" id="IPR045518">
    <property type="entry name" value="2EXR"/>
</dbReference>
<protein>
    <recommendedName>
        <fullName evidence="1">2EXR domain-containing protein</fullName>
    </recommendedName>
</protein>
<dbReference type="Pfam" id="PF20150">
    <property type="entry name" value="2EXR"/>
    <property type="match status" value="1"/>
</dbReference>
<proteinExistence type="predicted"/>
<organism evidence="2 3">
    <name type="scientific">Cadophora malorum</name>
    <dbReference type="NCBI Taxonomy" id="108018"/>
    <lineage>
        <taxon>Eukaryota</taxon>
        <taxon>Fungi</taxon>
        <taxon>Dikarya</taxon>
        <taxon>Ascomycota</taxon>
        <taxon>Pezizomycotina</taxon>
        <taxon>Leotiomycetes</taxon>
        <taxon>Helotiales</taxon>
        <taxon>Ploettnerulaceae</taxon>
        <taxon>Cadophora</taxon>
    </lineage>
</organism>
<dbReference type="PANTHER" id="PTHR35910:SF6">
    <property type="entry name" value="2EXR DOMAIN-CONTAINING PROTEIN"/>
    <property type="match status" value="1"/>
</dbReference>
<dbReference type="Proteomes" id="UP000664132">
    <property type="component" value="Unassembled WGS sequence"/>
</dbReference>
<dbReference type="PANTHER" id="PTHR35910">
    <property type="entry name" value="2EXR DOMAIN-CONTAINING PROTEIN"/>
    <property type="match status" value="1"/>
</dbReference>
<name>A0A8H7W9Y2_9HELO</name>
<comment type="caution">
    <text evidence="2">The sequence shown here is derived from an EMBL/GenBank/DDBJ whole genome shotgun (WGS) entry which is preliminary data.</text>
</comment>
<feature type="domain" description="2EXR" evidence="1">
    <location>
        <begin position="34"/>
        <end position="126"/>
    </location>
</feature>
<sequence>MTTPDRQSRKLRLLLAKLPKLTVASLPSITFDTFTVFQHLPLQLRQQIWKHAAFHPRKIILRENWYKFKNYITNQTNIPAIMATSSECRTEAPRYYVLVDQPAYQIPSLVVSRVSIATYINFAADHFVYSNVFDHTAILSDFIFSASDLAKIQILEYQS</sequence>
<accession>A0A8H7W9Y2</accession>
<dbReference type="OrthoDB" id="3473305at2759"/>